<evidence type="ECO:0000313" key="4">
    <source>
        <dbReference type="Proteomes" id="UP000654123"/>
    </source>
</evidence>
<feature type="domain" description="DUF5753" evidence="2">
    <location>
        <begin position="132"/>
        <end position="308"/>
    </location>
</feature>
<comment type="caution">
    <text evidence="3">The sequence shown here is derived from an EMBL/GenBank/DDBJ whole genome shotgun (WGS) entry which is preliminary data.</text>
</comment>
<reference evidence="3" key="2">
    <citation type="submission" date="2020-09" db="EMBL/GenBank/DDBJ databases">
        <authorList>
            <person name="Sun Q."/>
            <person name="Ohkuma M."/>
        </authorList>
    </citation>
    <scope>NUCLEOTIDE SEQUENCE</scope>
    <source>
        <strain evidence="3">JCM 4335</strain>
    </source>
</reference>
<evidence type="ECO:0000259" key="2">
    <source>
        <dbReference type="Pfam" id="PF19054"/>
    </source>
</evidence>
<dbReference type="AlphaFoldDB" id="A0A918EJU9"/>
<evidence type="ECO:0000256" key="1">
    <source>
        <dbReference type="SAM" id="MobiDB-lite"/>
    </source>
</evidence>
<dbReference type="InterPro" id="IPR001387">
    <property type="entry name" value="Cro/C1-type_HTH"/>
</dbReference>
<organism evidence="3 4">
    <name type="scientific">Streptomyces roseolilacinus</name>
    <dbReference type="NCBI Taxonomy" id="66904"/>
    <lineage>
        <taxon>Bacteria</taxon>
        <taxon>Bacillati</taxon>
        <taxon>Actinomycetota</taxon>
        <taxon>Actinomycetes</taxon>
        <taxon>Kitasatosporales</taxon>
        <taxon>Streptomycetaceae</taxon>
        <taxon>Streptomyces</taxon>
    </lineage>
</organism>
<dbReference type="InterPro" id="IPR043917">
    <property type="entry name" value="DUF5753"/>
</dbReference>
<dbReference type="Gene3D" id="1.10.260.40">
    <property type="entry name" value="lambda repressor-like DNA-binding domains"/>
    <property type="match status" value="1"/>
</dbReference>
<accession>A0A918EJU9</accession>
<feature type="compositionally biased region" description="Pro residues" evidence="1">
    <location>
        <begin position="9"/>
        <end position="19"/>
    </location>
</feature>
<dbReference type="SUPFAM" id="SSF47413">
    <property type="entry name" value="lambda repressor-like DNA-binding domains"/>
    <property type="match status" value="1"/>
</dbReference>
<evidence type="ECO:0000313" key="3">
    <source>
        <dbReference type="EMBL" id="GGQ09599.1"/>
    </source>
</evidence>
<gene>
    <name evidence="3" type="ORF">GCM10010249_30230</name>
</gene>
<dbReference type="Proteomes" id="UP000654123">
    <property type="component" value="Unassembled WGS sequence"/>
</dbReference>
<dbReference type="Pfam" id="PF19054">
    <property type="entry name" value="DUF5753"/>
    <property type="match status" value="1"/>
</dbReference>
<name>A0A918EJU9_9ACTN</name>
<dbReference type="EMBL" id="BMSV01000005">
    <property type="protein sequence ID" value="GGQ09599.1"/>
    <property type="molecule type" value="Genomic_DNA"/>
</dbReference>
<proteinExistence type="predicted"/>
<dbReference type="Pfam" id="PF13560">
    <property type="entry name" value="HTH_31"/>
    <property type="match status" value="1"/>
</dbReference>
<sequence>MGAAEPTRSSPPPIRPAAWPPERRKPLVGPLGRVEEHPTAVRLIVGHKLRRLREQAQLLPRDVERLLGISKFRTSRVETGQAACRDAEALRLLELYRVDDPEHVDEFMALVGLCHRPEWWKAWNDVAADFFQPLLALEGAAERIRTYEHFYVPGLLQTPDYARAVIRLEHPDLLPSEVDRRAELRNARKQHLWESDGPVLWAIVDESVLRRDFGDPAALRAQIEYLISCGDHPGIVLQIARMAATQQVPLGNNVTHLKFARSDLASSVYIEHLIGSVFSQDPQHVQKYQMQLDRLAACALTPEQSLEEMKGLL</sequence>
<dbReference type="CDD" id="cd00093">
    <property type="entry name" value="HTH_XRE"/>
    <property type="match status" value="1"/>
</dbReference>
<feature type="region of interest" description="Disordered" evidence="1">
    <location>
        <begin position="1"/>
        <end position="30"/>
    </location>
</feature>
<keyword evidence="4" id="KW-1185">Reference proteome</keyword>
<protein>
    <submittedName>
        <fullName evidence="3">Transcriptional regulator</fullName>
    </submittedName>
</protein>
<dbReference type="InterPro" id="IPR010982">
    <property type="entry name" value="Lambda_DNA-bd_dom_sf"/>
</dbReference>
<dbReference type="GO" id="GO:0003677">
    <property type="term" value="F:DNA binding"/>
    <property type="evidence" value="ECO:0007669"/>
    <property type="project" value="InterPro"/>
</dbReference>
<reference evidence="3" key="1">
    <citation type="journal article" date="2014" name="Int. J. Syst. Evol. Microbiol.">
        <title>Complete genome sequence of Corynebacterium casei LMG S-19264T (=DSM 44701T), isolated from a smear-ripened cheese.</title>
        <authorList>
            <consortium name="US DOE Joint Genome Institute (JGI-PGF)"/>
            <person name="Walter F."/>
            <person name="Albersmeier A."/>
            <person name="Kalinowski J."/>
            <person name="Ruckert C."/>
        </authorList>
    </citation>
    <scope>NUCLEOTIDE SEQUENCE</scope>
    <source>
        <strain evidence="3">JCM 4335</strain>
    </source>
</reference>